<dbReference type="Pfam" id="PF13560">
    <property type="entry name" value="HTH_31"/>
    <property type="match status" value="1"/>
</dbReference>
<evidence type="ECO:0000313" key="1">
    <source>
        <dbReference type="EMBL" id="MFC6060594.1"/>
    </source>
</evidence>
<evidence type="ECO:0000313" key="2">
    <source>
        <dbReference type="Proteomes" id="UP001596242"/>
    </source>
</evidence>
<comment type="caution">
    <text evidence="1">The sequence shown here is derived from an EMBL/GenBank/DDBJ whole genome shotgun (WGS) entry which is preliminary data.</text>
</comment>
<proteinExistence type="predicted"/>
<dbReference type="SUPFAM" id="SSF47413">
    <property type="entry name" value="lambda repressor-like DNA-binding domains"/>
    <property type="match status" value="1"/>
</dbReference>
<keyword evidence="2" id="KW-1185">Reference proteome</keyword>
<dbReference type="EMBL" id="JBHSPT010000135">
    <property type="protein sequence ID" value="MFC6060594.1"/>
    <property type="molecule type" value="Genomic_DNA"/>
</dbReference>
<dbReference type="InterPro" id="IPR001387">
    <property type="entry name" value="Cro/C1-type_HTH"/>
</dbReference>
<sequence>MTRVPEQAVARRSEDPADELLRSFGRQIKILREQAGHTQAALAQLLGYSETQALSPTESGHLIEQLLRGDL</sequence>
<accession>A0ABW1MA21</accession>
<name>A0ABW1MA21_9ACTN</name>
<dbReference type="CDD" id="cd00093">
    <property type="entry name" value="HTH_XRE"/>
    <property type="match status" value="1"/>
</dbReference>
<organism evidence="1 2">
    <name type="scientific">Streptomyces pratens</name>
    <dbReference type="NCBI Taxonomy" id="887456"/>
    <lineage>
        <taxon>Bacteria</taxon>
        <taxon>Bacillati</taxon>
        <taxon>Actinomycetota</taxon>
        <taxon>Actinomycetes</taxon>
        <taxon>Kitasatosporales</taxon>
        <taxon>Streptomycetaceae</taxon>
        <taxon>Streptomyces</taxon>
    </lineage>
</organism>
<dbReference type="InterPro" id="IPR010982">
    <property type="entry name" value="Lambda_DNA-bd_dom_sf"/>
</dbReference>
<gene>
    <name evidence="1" type="ORF">ACFP50_35915</name>
</gene>
<protein>
    <submittedName>
        <fullName evidence="1">Helix-turn-helix domain-containing protein</fullName>
    </submittedName>
</protein>
<reference evidence="2" key="1">
    <citation type="journal article" date="2019" name="Int. J. Syst. Evol. Microbiol.">
        <title>The Global Catalogue of Microorganisms (GCM) 10K type strain sequencing project: providing services to taxonomists for standard genome sequencing and annotation.</title>
        <authorList>
            <consortium name="The Broad Institute Genomics Platform"/>
            <consortium name="The Broad Institute Genome Sequencing Center for Infectious Disease"/>
            <person name="Wu L."/>
            <person name="Ma J."/>
        </authorList>
    </citation>
    <scope>NUCLEOTIDE SEQUENCE [LARGE SCALE GENOMIC DNA]</scope>
    <source>
        <strain evidence="2">JCM 12763</strain>
    </source>
</reference>
<dbReference type="Proteomes" id="UP001596242">
    <property type="component" value="Unassembled WGS sequence"/>
</dbReference>
<dbReference type="Gene3D" id="1.10.260.40">
    <property type="entry name" value="lambda repressor-like DNA-binding domains"/>
    <property type="match status" value="1"/>
</dbReference>
<dbReference type="RefSeq" id="WP_386406930.1">
    <property type="nucleotide sequence ID" value="NZ_JBHSPT010000135.1"/>
</dbReference>